<dbReference type="Pfam" id="PF01428">
    <property type="entry name" value="zf-AN1"/>
    <property type="match status" value="1"/>
</dbReference>
<dbReference type="KEGG" id="tet:TTHERM_00649470"/>
<dbReference type="OrthoDB" id="296554at2759"/>
<protein>
    <submittedName>
        <fullName evidence="6">AN1-like zinc finger protein</fullName>
    </submittedName>
</protein>
<sequence>MFAVLCYQEKNKRKTGKKGRKKKREEWEQRWYRQQFLLYIISLKNQKLDKKQINKKILFNKINKKNKNTQKIIKNQQNKHTIHTNIIKMSNMEQNAAKFCTDCNRFYGNPANDNLCSACFKKKFKNSAPVVQQPPVQVQQQQQPVAVQPVQEPIVVEQPAQNPEVPQKPKQEDHSRCWTCKKKVNLLGIKCKCDFTFCNKHRMPEDHQCEYDHAQFGKELLKQNNPLVQKAKLEKI</sequence>
<dbReference type="AlphaFoldDB" id="I7LT84"/>
<keyword evidence="1" id="KW-0479">Metal-binding</keyword>
<dbReference type="InterPro" id="IPR035896">
    <property type="entry name" value="AN1-like_Znf"/>
</dbReference>
<dbReference type="RefSeq" id="XP_001032341.4">
    <property type="nucleotide sequence ID" value="XM_001032341.4"/>
</dbReference>
<keyword evidence="7" id="KW-1185">Reference proteome</keyword>
<dbReference type="SUPFAM" id="SSF118310">
    <property type="entry name" value="AN1-like Zinc finger"/>
    <property type="match status" value="1"/>
</dbReference>
<evidence type="ECO:0000256" key="1">
    <source>
        <dbReference type="ARBA" id="ARBA00022723"/>
    </source>
</evidence>
<accession>I7LT84</accession>
<proteinExistence type="predicted"/>
<dbReference type="InterPro" id="IPR050652">
    <property type="entry name" value="AN1_A20_ZnFinger"/>
</dbReference>
<dbReference type="GeneID" id="7829975"/>
<dbReference type="FunCoup" id="I7LT84">
    <property type="interactions" value="111"/>
</dbReference>
<dbReference type="PROSITE" id="PS51039">
    <property type="entry name" value="ZF_AN1"/>
    <property type="match status" value="1"/>
</dbReference>
<dbReference type="PANTHER" id="PTHR10634">
    <property type="entry name" value="AN1-TYPE ZINC FINGER PROTEIN"/>
    <property type="match status" value="1"/>
</dbReference>
<gene>
    <name evidence="6" type="ORF">TTHERM_00649470</name>
</gene>
<dbReference type="EMBL" id="GG662698">
    <property type="protein sequence ID" value="EAR84678.4"/>
    <property type="molecule type" value="Genomic_DNA"/>
</dbReference>
<dbReference type="PANTHER" id="PTHR10634:SF67">
    <property type="entry name" value="AN1-TYPE ZINC FINGER PROTEIN 3"/>
    <property type="match status" value="1"/>
</dbReference>
<dbReference type="Proteomes" id="UP000009168">
    <property type="component" value="Unassembled WGS sequence"/>
</dbReference>
<dbReference type="InterPro" id="IPR000058">
    <property type="entry name" value="Znf_AN1"/>
</dbReference>
<keyword evidence="2 4" id="KW-0863">Zinc-finger</keyword>
<dbReference type="GO" id="GO:0008270">
    <property type="term" value="F:zinc ion binding"/>
    <property type="evidence" value="ECO:0007669"/>
    <property type="project" value="UniProtKB-KW"/>
</dbReference>
<feature type="domain" description="AN1-type" evidence="5">
    <location>
        <begin position="171"/>
        <end position="217"/>
    </location>
</feature>
<evidence type="ECO:0000313" key="7">
    <source>
        <dbReference type="Proteomes" id="UP000009168"/>
    </source>
</evidence>
<evidence type="ECO:0000256" key="4">
    <source>
        <dbReference type="PROSITE-ProRule" id="PRU00449"/>
    </source>
</evidence>
<evidence type="ECO:0000313" key="6">
    <source>
        <dbReference type="EMBL" id="EAR84678.4"/>
    </source>
</evidence>
<dbReference type="Pfam" id="PF01754">
    <property type="entry name" value="zf-A20"/>
    <property type="match status" value="1"/>
</dbReference>
<dbReference type="Gene3D" id="1.20.5.4770">
    <property type="match status" value="1"/>
</dbReference>
<dbReference type="InterPro" id="IPR002653">
    <property type="entry name" value="Znf_A20"/>
</dbReference>
<reference evidence="7" key="1">
    <citation type="journal article" date="2006" name="PLoS Biol.">
        <title>Macronuclear genome sequence of the ciliate Tetrahymena thermophila, a model eukaryote.</title>
        <authorList>
            <person name="Eisen J.A."/>
            <person name="Coyne R.S."/>
            <person name="Wu M."/>
            <person name="Wu D."/>
            <person name="Thiagarajan M."/>
            <person name="Wortman J.R."/>
            <person name="Badger J.H."/>
            <person name="Ren Q."/>
            <person name="Amedeo P."/>
            <person name="Jones K.M."/>
            <person name="Tallon L.J."/>
            <person name="Delcher A.L."/>
            <person name="Salzberg S.L."/>
            <person name="Silva J.C."/>
            <person name="Haas B.J."/>
            <person name="Majoros W.H."/>
            <person name="Farzad M."/>
            <person name="Carlton J.M."/>
            <person name="Smith R.K. Jr."/>
            <person name="Garg J."/>
            <person name="Pearlman R.E."/>
            <person name="Karrer K.M."/>
            <person name="Sun L."/>
            <person name="Manning G."/>
            <person name="Elde N.C."/>
            <person name="Turkewitz A.P."/>
            <person name="Asai D.J."/>
            <person name="Wilkes D.E."/>
            <person name="Wang Y."/>
            <person name="Cai H."/>
            <person name="Collins K."/>
            <person name="Stewart B.A."/>
            <person name="Lee S.R."/>
            <person name="Wilamowska K."/>
            <person name="Weinberg Z."/>
            <person name="Ruzzo W.L."/>
            <person name="Wloga D."/>
            <person name="Gaertig J."/>
            <person name="Frankel J."/>
            <person name="Tsao C.-C."/>
            <person name="Gorovsky M.A."/>
            <person name="Keeling P.J."/>
            <person name="Waller R.F."/>
            <person name="Patron N.J."/>
            <person name="Cherry J.M."/>
            <person name="Stover N.A."/>
            <person name="Krieger C.J."/>
            <person name="del Toro C."/>
            <person name="Ryder H.F."/>
            <person name="Williamson S.C."/>
            <person name="Barbeau R.A."/>
            <person name="Hamilton E.P."/>
            <person name="Orias E."/>
        </authorList>
    </citation>
    <scope>NUCLEOTIDE SEQUENCE [LARGE SCALE GENOMIC DNA]</scope>
    <source>
        <strain evidence="7">SB210</strain>
    </source>
</reference>
<dbReference type="eggNOG" id="KOG3173">
    <property type="taxonomic scope" value="Eukaryota"/>
</dbReference>
<evidence type="ECO:0000256" key="3">
    <source>
        <dbReference type="ARBA" id="ARBA00022833"/>
    </source>
</evidence>
<dbReference type="InParanoid" id="I7LT84"/>
<keyword evidence="3" id="KW-0862">Zinc</keyword>
<dbReference type="SMART" id="SM00154">
    <property type="entry name" value="ZnF_AN1"/>
    <property type="match status" value="1"/>
</dbReference>
<evidence type="ECO:0000259" key="5">
    <source>
        <dbReference type="PROSITE" id="PS51039"/>
    </source>
</evidence>
<evidence type="ECO:0000256" key="2">
    <source>
        <dbReference type="ARBA" id="ARBA00022771"/>
    </source>
</evidence>
<dbReference type="Gene3D" id="4.10.1110.10">
    <property type="entry name" value="AN1-like Zinc finger"/>
    <property type="match status" value="1"/>
</dbReference>
<name>I7LT84_TETTS</name>
<dbReference type="GO" id="GO:0003677">
    <property type="term" value="F:DNA binding"/>
    <property type="evidence" value="ECO:0007669"/>
    <property type="project" value="InterPro"/>
</dbReference>
<organism evidence="6 7">
    <name type="scientific">Tetrahymena thermophila (strain SB210)</name>
    <dbReference type="NCBI Taxonomy" id="312017"/>
    <lineage>
        <taxon>Eukaryota</taxon>
        <taxon>Sar</taxon>
        <taxon>Alveolata</taxon>
        <taxon>Ciliophora</taxon>
        <taxon>Intramacronucleata</taxon>
        <taxon>Oligohymenophorea</taxon>
        <taxon>Hymenostomatida</taxon>
        <taxon>Tetrahymenina</taxon>
        <taxon>Tetrahymenidae</taxon>
        <taxon>Tetrahymena</taxon>
    </lineage>
</organism>
<dbReference type="STRING" id="312017.I7LT84"/>